<dbReference type="Gene3D" id="3.20.20.140">
    <property type="entry name" value="Metal-dependent hydrolases"/>
    <property type="match status" value="1"/>
</dbReference>
<dbReference type="InterPro" id="IPR047874">
    <property type="entry name" value="GLI/LigI"/>
</dbReference>
<dbReference type="PANTHER" id="PTHR35563:SF2">
    <property type="entry name" value="BARREL METAL-DEPENDENT HYDROLASE, PUTATIVE (AFU_ORTHOLOGUE AFUA_1G16240)-RELATED"/>
    <property type="match status" value="1"/>
</dbReference>
<comment type="caution">
    <text evidence="2">The sequence shown here is derived from an EMBL/GenBank/DDBJ whole genome shotgun (WGS) entry which is preliminary data.</text>
</comment>
<dbReference type="Pfam" id="PF04909">
    <property type="entry name" value="Amidohydro_2"/>
    <property type="match status" value="1"/>
</dbReference>
<dbReference type="PANTHER" id="PTHR35563">
    <property type="entry name" value="BARREL METAL-DEPENDENT HYDROLASE, PUTATIVE (AFU_ORTHOLOGUE AFUA_1G16240)-RELATED"/>
    <property type="match status" value="1"/>
</dbReference>
<dbReference type="InterPro" id="IPR052358">
    <property type="entry name" value="Aro_Compnd_Degr_Hydrolases"/>
</dbReference>
<accession>A0A372MJ79</accession>
<reference evidence="3" key="1">
    <citation type="submission" date="2018-08" db="EMBL/GenBank/DDBJ databases">
        <authorList>
            <person name="Grouzdev D.S."/>
            <person name="Krutkina M.S."/>
        </authorList>
    </citation>
    <scope>NUCLEOTIDE SEQUENCE [LARGE SCALE GENOMIC DNA]</scope>
    <source>
        <strain evidence="3">4-11</strain>
    </source>
</reference>
<reference evidence="2 3" key="2">
    <citation type="submission" date="2018-09" db="EMBL/GenBank/DDBJ databases">
        <title>Genome of Sphaerochaeta halotolerans strain 4-11.</title>
        <authorList>
            <person name="Nazina T.N."/>
            <person name="Sokolova D.S."/>
        </authorList>
    </citation>
    <scope>NUCLEOTIDE SEQUENCE [LARGE SCALE GENOMIC DNA]</scope>
    <source>
        <strain evidence="2 3">4-11</strain>
    </source>
</reference>
<dbReference type="Proteomes" id="UP000264002">
    <property type="component" value="Unassembled WGS sequence"/>
</dbReference>
<dbReference type="EMBL" id="QUWK01000002">
    <property type="protein sequence ID" value="RFU95857.1"/>
    <property type="molecule type" value="Genomic_DNA"/>
</dbReference>
<evidence type="ECO:0000259" key="1">
    <source>
        <dbReference type="Pfam" id="PF04909"/>
    </source>
</evidence>
<dbReference type="InterPro" id="IPR006680">
    <property type="entry name" value="Amidohydro-rel"/>
</dbReference>
<dbReference type="InterPro" id="IPR032466">
    <property type="entry name" value="Metal_Hydrolase"/>
</dbReference>
<sequence length="289" mass="32896">MVSPGYIPFHPNPSKPEFTLPKGSVDSHCHVFGPGDVFPYAATSSYVPVDAPKELLFQRHQHLGIDRAVIVQASCHGTDNRAMIDALKTAGDTYRGIAIVNSEITEDELKQMDEVGVRGVRFNFVKRLKARQPIEVRMNILEKIKQLPWHLVVYFEPADLPEIKDFLMQVPVPVVIDHMGCIPSDKGVSSKEFEELAELLRDDRFWIKVSCPERFSKQGAPYLDMDEVASELIRMIPDRVLWGTDWPHPNMKREAPDDGILVDRIARICPDEQQQKALLIENPTRLYWG</sequence>
<dbReference type="RefSeq" id="WP_117329256.1">
    <property type="nucleotide sequence ID" value="NZ_QUWK01000002.1"/>
</dbReference>
<feature type="domain" description="Amidohydrolase-related" evidence="1">
    <location>
        <begin position="25"/>
        <end position="287"/>
    </location>
</feature>
<proteinExistence type="predicted"/>
<dbReference type="GO" id="GO:0016787">
    <property type="term" value="F:hydrolase activity"/>
    <property type="evidence" value="ECO:0007669"/>
    <property type="project" value="UniProtKB-KW"/>
</dbReference>
<evidence type="ECO:0000313" key="3">
    <source>
        <dbReference type="Proteomes" id="UP000264002"/>
    </source>
</evidence>
<organism evidence="2 3">
    <name type="scientific">Sphaerochaeta halotolerans</name>
    <dbReference type="NCBI Taxonomy" id="2293840"/>
    <lineage>
        <taxon>Bacteria</taxon>
        <taxon>Pseudomonadati</taxon>
        <taxon>Spirochaetota</taxon>
        <taxon>Spirochaetia</taxon>
        <taxon>Spirochaetales</taxon>
        <taxon>Sphaerochaetaceae</taxon>
        <taxon>Sphaerochaeta</taxon>
    </lineage>
</organism>
<dbReference type="SUPFAM" id="SSF51556">
    <property type="entry name" value="Metallo-dependent hydrolases"/>
    <property type="match status" value="1"/>
</dbReference>
<keyword evidence="2" id="KW-0378">Hydrolase</keyword>
<evidence type="ECO:0000313" key="2">
    <source>
        <dbReference type="EMBL" id="RFU95857.1"/>
    </source>
</evidence>
<dbReference type="CDD" id="cd01311">
    <property type="entry name" value="PDC_hydrolase"/>
    <property type="match status" value="1"/>
</dbReference>
<gene>
    <name evidence="2" type="ORF">DYP60_02305</name>
</gene>
<keyword evidence="3" id="KW-1185">Reference proteome</keyword>
<protein>
    <submittedName>
        <fullName evidence="2">2-pyrone-4,6-dicarboxylate hydrolase</fullName>
    </submittedName>
</protein>
<dbReference type="AlphaFoldDB" id="A0A372MJ79"/>
<name>A0A372MJ79_9SPIR</name>